<evidence type="ECO:0000256" key="2">
    <source>
        <dbReference type="ARBA" id="ARBA00022679"/>
    </source>
</evidence>
<dbReference type="GO" id="GO:0030410">
    <property type="term" value="F:nicotianamine synthase activity"/>
    <property type="evidence" value="ECO:0007669"/>
    <property type="project" value="InterPro"/>
</dbReference>
<dbReference type="PROSITE" id="PS51142">
    <property type="entry name" value="NAS"/>
    <property type="match status" value="1"/>
</dbReference>
<dbReference type="InterPro" id="IPR004298">
    <property type="entry name" value="Nicotian_synth"/>
</dbReference>
<proteinExistence type="inferred from homology"/>
<reference evidence="4" key="1">
    <citation type="journal article" date="2020" name="Stud. Mycol.">
        <title>101 Dothideomycetes genomes: a test case for predicting lifestyles and emergence of pathogens.</title>
        <authorList>
            <person name="Haridas S."/>
            <person name="Albert R."/>
            <person name="Binder M."/>
            <person name="Bloem J."/>
            <person name="Labutti K."/>
            <person name="Salamov A."/>
            <person name="Andreopoulos B."/>
            <person name="Baker S."/>
            <person name="Barry K."/>
            <person name="Bills G."/>
            <person name="Bluhm B."/>
            <person name="Cannon C."/>
            <person name="Castanera R."/>
            <person name="Culley D."/>
            <person name="Daum C."/>
            <person name="Ezra D."/>
            <person name="Gonzalez J."/>
            <person name="Henrissat B."/>
            <person name="Kuo A."/>
            <person name="Liang C."/>
            <person name="Lipzen A."/>
            <person name="Lutzoni F."/>
            <person name="Magnuson J."/>
            <person name="Mondo S."/>
            <person name="Nolan M."/>
            <person name="Ohm R."/>
            <person name="Pangilinan J."/>
            <person name="Park H.-J."/>
            <person name="Ramirez L."/>
            <person name="Alfaro M."/>
            <person name="Sun H."/>
            <person name="Tritt A."/>
            <person name="Yoshinaga Y."/>
            <person name="Zwiers L.-H."/>
            <person name="Turgeon B."/>
            <person name="Goodwin S."/>
            <person name="Spatafora J."/>
            <person name="Crous P."/>
            <person name="Grigoriev I."/>
        </authorList>
    </citation>
    <scope>NUCLEOTIDE SEQUENCE</scope>
    <source>
        <strain evidence="4">CBS 260.36</strain>
    </source>
</reference>
<dbReference type="Proteomes" id="UP000799439">
    <property type="component" value="Unassembled WGS sequence"/>
</dbReference>
<protein>
    <submittedName>
        <fullName evidence="4">Nicotianamine synthase 3</fullName>
    </submittedName>
</protein>
<gene>
    <name evidence="4" type="ORF">K461DRAFT_266717</name>
</gene>
<dbReference type="PANTHER" id="PTHR32266">
    <property type="entry name" value="NICOTIANAMINE SYNTHASE 3"/>
    <property type="match status" value="1"/>
</dbReference>
<dbReference type="AlphaFoldDB" id="A0A9P4MMQ6"/>
<sequence length="315" mass="34362">MDHTLCSPPPSPPSLLLLGCKDIASDYIDEVLSIYHQLSKLTNLRPGPDTNRLLGRLVFLCCQTLDSNTVKTILDAPELQRIIPALRHLCSQAESELETHWAAKIAQAESTEDAWACLTLFPYLNNYVDLTRMELCAMGAVDPESPRSVAFIGSGPLPLTSLALLEALSPYATAGRTTSVTKVTNIDNCQAAIDASQAMCDRLAIPPTSMLFCQAEAGDLGFDLSQYDAVYLAALVGATQEQKERLIESVVSRMRLGSLLVTRSCQGLKTLLYPEFDMLTPALLERLEIGAVLHPYGAVVNSVIVARVKQRVDQR</sequence>
<dbReference type="GO" id="GO:0030418">
    <property type="term" value="P:nicotianamine biosynthetic process"/>
    <property type="evidence" value="ECO:0007669"/>
    <property type="project" value="InterPro"/>
</dbReference>
<keyword evidence="3" id="KW-0949">S-adenosyl-L-methionine</keyword>
<evidence type="ECO:0000256" key="3">
    <source>
        <dbReference type="ARBA" id="ARBA00022691"/>
    </source>
</evidence>
<keyword evidence="5" id="KW-1185">Reference proteome</keyword>
<name>A0A9P4MMQ6_9PEZI</name>
<evidence type="ECO:0000256" key="1">
    <source>
        <dbReference type="ARBA" id="ARBA00007009"/>
    </source>
</evidence>
<comment type="similarity">
    <text evidence="1">Belongs to the nicotianamine synthase (NAS)-like family.</text>
</comment>
<comment type="caution">
    <text evidence="4">The sequence shown here is derived from an EMBL/GenBank/DDBJ whole genome shotgun (WGS) entry which is preliminary data.</text>
</comment>
<dbReference type="Gene3D" id="3.40.50.150">
    <property type="entry name" value="Vaccinia Virus protein VP39"/>
    <property type="match status" value="1"/>
</dbReference>
<dbReference type="SUPFAM" id="SSF53335">
    <property type="entry name" value="S-adenosyl-L-methionine-dependent methyltransferases"/>
    <property type="match status" value="1"/>
</dbReference>
<evidence type="ECO:0000313" key="4">
    <source>
        <dbReference type="EMBL" id="KAF2155444.1"/>
    </source>
</evidence>
<organism evidence="4 5">
    <name type="scientific">Myriangium duriaei CBS 260.36</name>
    <dbReference type="NCBI Taxonomy" id="1168546"/>
    <lineage>
        <taxon>Eukaryota</taxon>
        <taxon>Fungi</taxon>
        <taxon>Dikarya</taxon>
        <taxon>Ascomycota</taxon>
        <taxon>Pezizomycotina</taxon>
        <taxon>Dothideomycetes</taxon>
        <taxon>Dothideomycetidae</taxon>
        <taxon>Myriangiales</taxon>
        <taxon>Myriangiaceae</taxon>
        <taxon>Myriangium</taxon>
    </lineage>
</organism>
<dbReference type="PANTHER" id="PTHR32266:SF12">
    <property type="entry name" value="NICOTIANAMINE SYNTHASE 3"/>
    <property type="match status" value="1"/>
</dbReference>
<dbReference type="OrthoDB" id="1858069at2759"/>
<accession>A0A9P4MMQ6</accession>
<keyword evidence="2" id="KW-0808">Transferase</keyword>
<dbReference type="Pfam" id="PF03059">
    <property type="entry name" value="NAS"/>
    <property type="match status" value="1"/>
</dbReference>
<dbReference type="EMBL" id="ML996083">
    <property type="protein sequence ID" value="KAF2155444.1"/>
    <property type="molecule type" value="Genomic_DNA"/>
</dbReference>
<evidence type="ECO:0000313" key="5">
    <source>
        <dbReference type="Proteomes" id="UP000799439"/>
    </source>
</evidence>
<dbReference type="InterPro" id="IPR029063">
    <property type="entry name" value="SAM-dependent_MTases_sf"/>
</dbReference>